<dbReference type="Pfam" id="PF01425">
    <property type="entry name" value="Amidase"/>
    <property type="match status" value="1"/>
</dbReference>
<feature type="domain" description="Allophanate hydrolase C-terminal" evidence="2">
    <location>
        <begin position="471"/>
        <end position="593"/>
    </location>
</feature>
<proteinExistence type="predicted"/>
<dbReference type="Pfam" id="PF21986">
    <property type="entry name" value="AH_C"/>
    <property type="match status" value="1"/>
</dbReference>
<dbReference type="PANTHER" id="PTHR11895:SF169">
    <property type="entry name" value="GLUTAMYL-TRNA(GLN) AMIDOTRANSFERASE"/>
    <property type="match status" value="1"/>
</dbReference>
<dbReference type="InterPro" id="IPR036928">
    <property type="entry name" value="AS_sf"/>
</dbReference>
<dbReference type="NCBIfam" id="TIGR02713">
    <property type="entry name" value="allophanate_hyd"/>
    <property type="match status" value="1"/>
</dbReference>
<protein>
    <submittedName>
        <fullName evidence="3">Allophanate hydrolase</fullName>
    </submittedName>
</protein>
<name>A0A0E3Z113_9GAMM</name>
<dbReference type="InterPro" id="IPR023631">
    <property type="entry name" value="Amidase_dom"/>
</dbReference>
<organism evidence="3 4">
    <name type="scientific">Pseudoxanthomonas suwonensis</name>
    <dbReference type="NCBI Taxonomy" id="314722"/>
    <lineage>
        <taxon>Bacteria</taxon>
        <taxon>Pseudomonadati</taxon>
        <taxon>Pseudomonadota</taxon>
        <taxon>Gammaproteobacteria</taxon>
        <taxon>Lysobacterales</taxon>
        <taxon>Lysobacteraceae</taxon>
        <taxon>Pseudoxanthomonas</taxon>
    </lineage>
</organism>
<dbReference type="Gene3D" id="3.10.490.10">
    <property type="entry name" value="Gamma-glutamyl cyclotransferase-like"/>
    <property type="match status" value="1"/>
</dbReference>
<evidence type="ECO:0000313" key="4">
    <source>
        <dbReference type="Proteomes" id="UP000033067"/>
    </source>
</evidence>
<gene>
    <name evidence="3" type="ORF">WQ53_06105</name>
</gene>
<dbReference type="RefSeq" id="WP_052631242.1">
    <property type="nucleotide sequence ID" value="NZ_CP011144.1"/>
</dbReference>
<evidence type="ECO:0000313" key="3">
    <source>
        <dbReference type="EMBL" id="AKC86404.1"/>
    </source>
</evidence>
<keyword evidence="4" id="KW-1185">Reference proteome</keyword>
<dbReference type="SUPFAM" id="SSF75304">
    <property type="entry name" value="Amidase signature (AS) enzymes"/>
    <property type="match status" value="1"/>
</dbReference>
<dbReference type="InterPro" id="IPR053844">
    <property type="entry name" value="AH_C"/>
</dbReference>
<dbReference type="Proteomes" id="UP000033067">
    <property type="component" value="Chromosome"/>
</dbReference>
<dbReference type="InterPro" id="IPR000120">
    <property type="entry name" value="Amidase"/>
</dbReference>
<evidence type="ECO:0000259" key="2">
    <source>
        <dbReference type="Pfam" id="PF21986"/>
    </source>
</evidence>
<dbReference type="AlphaFoldDB" id="A0A0E3Z113"/>
<dbReference type="EMBL" id="CP011144">
    <property type="protein sequence ID" value="AKC86404.1"/>
    <property type="molecule type" value="Genomic_DNA"/>
</dbReference>
<dbReference type="PATRIC" id="fig|314722.6.peg.1297"/>
<dbReference type="Gene3D" id="3.90.1300.10">
    <property type="entry name" value="Amidase signature (AS) domain"/>
    <property type="match status" value="1"/>
</dbReference>
<feature type="domain" description="Amidase" evidence="1">
    <location>
        <begin position="56"/>
        <end position="436"/>
    </location>
</feature>
<accession>A0A0E3Z113</accession>
<reference evidence="3 4" key="1">
    <citation type="journal article" date="2015" name="Genome Announc.">
        <title>Complete Genome Sequence of Pseudoxanthomonas suwonensis Strain J1, a Cellulose-Degrading Bacterium Isolated from Leaf- and Wood-Enriched Soil.</title>
        <authorList>
            <person name="Hou L."/>
            <person name="Jiang J."/>
            <person name="Xu Z."/>
            <person name="Zhou Y."/>
            <person name="Leung F.C."/>
        </authorList>
    </citation>
    <scope>NUCLEOTIDE SEQUENCE [LARGE SCALE GENOMIC DNA]</scope>
    <source>
        <strain evidence="3 4">J1</strain>
    </source>
</reference>
<dbReference type="GO" id="GO:0016787">
    <property type="term" value="F:hydrolase activity"/>
    <property type="evidence" value="ECO:0007669"/>
    <property type="project" value="UniProtKB-KW"/>
</dbReference>
<dbReference type="Gene3D" id="1.20.58.1700">
    <property type="match status" value="1"/>
</dbReference>
<dbReference type="OrthoDB" id="9811471at2"/>
<dbReference type="KEGG" id="psuw:WQ53_06105"/>
<keyword evidence="3" id="KW-0378">Hydrolase</keyword>
<sequence>MATELDLGIDALHARYRDGSLTPDTLVARLRGRIAAHAQHRIWIRMLDEAELAPYLRALDGRGPDALPLYGVPFAIKDNIDLAGVPTTAACAEFAYTPACSATVVERLLAAGAIPLGKTNLDQFATGLVGVRSPWGAVRNAFDPDYVSGGSSSGSAVAVALGEASFALGTDTAGSGRVPAGFNHLLGVKPTRGRWSTRGVVPACRTLDCPSLFALNPDDARRVAAVLDGFDAEDPYSRRGAAVAGRLRAPRLGVPLPAQREFYGDGEYARLYGAALERWSRRGAELVEVDFAPLREAARLLYEGPWVAERFLAVRGLLERNPQALLPVIAGIVEQARGFAAADAFAAQYRLQALARQAEALMETLDALLLPTAPSHYTIAEVEADPLRLNSQLGHYTNFVNLLDMAALSLPAGFTASGRPFGTTLVGPAWSDAYLLALARDQLAAEGFDGGGREPGGWQAAAAAVPPPGRIEVAVCGAHLSGMPLNPQLVSRGAWLVEATHSAPRYRLLALAGGPPHRPGMIRDPDNGAAIELEVWSVPEAGFGSFVAGIPAPLGIGKLELADGRWVSGFICEGIGAEGARDITAFGGWRAYQAAQATGTPQ</sequence>
<dbReference type="PANTHER" id="PTHR11895">
    <property type="entry name" value="TRANSAMIDASE"/>
    <property type="match status" value="1"/>
</dbReference>
<dbReference type="NCBIfam" id="NF006043">
    <property type="entry name" value="PRK08186.1"/>
    <property type="match status" value="1"/>
</dbReference>
<dbReference type="InterPro" id="IPR014085">
    <property type="entry name" value="Allophanate_hydrolase"/>
</dbReference>
<evidence type="ECO:0000259" key="1">
    <source>
        <dbReference type="Pfam" id="PF01425"/>
    </source>
</evidence>